<dbReference type="GO" id="GO:0005814">
    <property type="term" value="C:centriole"/>
    <property type="evidence" value="ECO:0007669"/>
    <property type="project" value="InterPro"/>
</dbReference>
<evidence type="ECO:0000313" key="3">
    <source>
        <dbReference type="Proteomes" id="UP001292079"/>
    </source>
</evidence>
<keyword evidence="3" id="KW-1185">Reference proteome</keyword>
<accession>A0AAE2D8C5</accession>
<dbReference type="PANTHER" id="PTHR13594">
    <property type="entry name" value="CENTRIOLAR COILED-COIL PROTEIN OF 110 KDA"/>
    <property type="match status" value="1"/>
</dbReference>
<reference evidence="2" key="2">
    <citation type="journal article" date="2023" name="Infect Dis Poverty">
        <title>Chromosome-scale genome of the human blood fluke Schistosoma mekongi and its implications for public health.</title>
        <authorList>
            <person name="Zhou M."/>
            <person name="Xu L."/>
            <person name="Xu D."/>
            <person name="Chen W."/>
            <person name="Khan J."/>
            <person name="Hu Y."/>
            <person name="Huang H."/>
            <person name="Wei H."/>
            <person name="Zhang Y."/>
            <person name="Chusongsang P."/>
            <person name="Tanasarnprasert K."/>
            <person name="Hu X."/>
            <person name="Limpanont Y."/>
            <person name="Lv Z."/>
        </authorList>
    </citation>
    <scope>NUCLEOTIDE SEQUENCE</scope>
    <source>
        <strain evidence="2">LV_2022a</strain>
    </source>
</reference>
<dbReference type="GO" id="GO:0032465">
    <property type="term" value="P:regulation of cytokinesis"/>
    <property type="evidence" value="ECO:0007669"/>
    <property type="project" value="InterPro"/>
</dbReference>
<dbReference type="GO" id="GO:0032053">
    <property type="term" value="P:ciliary basal body organization"/>
    <property type="evidence" value="ECO:0007669"/>
    <property type="project" value="TreeGrafter"/>
</dbReference>
<feature type="region of interest" description="Disordered" evidence="1">
    <location>
        <begin position="454"/>
        <end position="522"/>
    </location>
</feature>
<reference evidence="2" key="1">
    <citation type="submission" date="2022-04" db="EMBL/GenBank/DDBJ databases">
        <authorList>
            <person name="Xu L."/>
            <person name="Lv Z."/>
        </authorList>
    </citation>
    <scope>NUCLEOTIDE SEQUENCE</scope>
    <source>
        <strain evidence="2">LV_2022a</strain>
    </source>
</reference>
<sequence length="742" mass="83558">MSSHMFKFFINALNVQNEEIRSLHNKVTSLKKVNNEVLDFVYKSGRLPEIETNHDHEIFECLGVVSSLEDDSQVDHKSATDQYSGHRPKTIISKSLHSSVLENAVIKHTEELNRTLMFTNPVMIYERRRRELFRTNQRILLNPSYCSEDSTEHCVTKHITCHQSKSPSSVQLKSECQKIIPADSLLQFSDTNFMGLSNNSVSHFYVPEKSNANESSMNNCSINCPCGNRQNCPLSEQKIERLCKDPCVAHGFTILSAVFRGRFIRQLLATHKVCGLIRTVKDTAKLALSLRLERQSTIQQIRMPQCEFLSTNQPIQLSEQELLLESRLLTQLRSALNQIHEIFFQWPISNQILLISTSHSSLISQKSVKEIEHSPAIKPIISSSHNYTIDCSSTGYMVNRRKQSASIITDIQFKQNICRPTECKPIIRAKKQRIQSEDKCQLGSNSKIRTSVVSQFNTKKTESCRQPSASPTTHSIINSPEYKSEGKSNSHFVKSSSKRLSKLSSTPASKTHTLSSKSSSAAVTSKITNFSNSPNTGTAVSSSAGNSLMQIFGNSTKPIKPKIIRHFSKKFAENKSMVDSSTTNSELGTNSELETNFGTDLNNFSDLKTNNPDKCHVNYPILSQYENIVHAPSPIDGNNNNATGQVCFPVKRRILSRKLQNNDSNVFINLITQNNTSDYNKYSDIPVESFLVQDNQSINNTLCCNDDKVTNNHYDNSELRTTWTFDSKTQPSLIMDTTNLTN</sequence>
<evidence type="ECO:0000313" key="2">
    <source>
        <dbReference type="EMBL" id="KAK4474999.1"/>
    </source>
</evidence>
<evidence type="ECO:0000256" key="1">
    <source>
        <dbReference type="SAM" id="MobiDB-lite"/>
    </source>
</evidence>
<feature type="compositionally biased region" description="Polar residues" evidence="1">
    <location>
        <begin position="454"/>
        <end position="478"/>
    </location>
</feature>
<organism evidence="2 3">
    <name type="scientific">Schistosoma mekongi</name>
    <name type="common">Parasitic worm</name>
    <dbReference type="NCBI Taxonomy" id="38744"/>
    <lineage>
        <taxon>Eukaryota</taxon>
        <taxon>Metazoa</taxon>
        <taxon>Spiralia</taxon>
        <taxon>Lophotrochozoa</taxon>
        <taxon>Platyhelminthes</taxon>
        <taxon>Trematoda</taxon>
        <taxon>Digenea</taxon>
        <taxon>Strigeidida</taxon>
        <taxon>Schistosomatoidea</taxon>
        <taxon>Schistosomatidae</taxon>
        <taxon>Schistosoma</taxon>
    </lineage>
</organism>
<comment type="caution">
    <text evidence="2">The sequence shown here is derived from an EMBL/GenBank/DDBJ whole genome shotgun (WGS) entry which is preliminary data.</text>
</comment>
<dbReference type="GO" id="GO:1903723">
    <property type="term" value="P:negative regulation of centriole elongation"/>
    <property type="evidence" value="ECO:0007669"/>
    <property type="project" value="TreeGrafter"/>
</dbReference>
<name>A0AAE2D8C5_SCHME</name>
<dbReference type="GO" id="GO:0007099">
    <property type="term" value="P:centriole replication"/>
    <property type="evidence" value="ECO:0007669"/>
    <property type="project" value="InterPro"/>
</dbReference>
<dbReference type="InterPro" id="IPR033207">
    <property type="entry name" value="CCP110"/>
</dbReference>
<dbReference type="Proteomes" id="UP001292079">
    <property type="component" value="Unassembled WGS sequence"/>
</dbReference>
<feature type="compositionally biased region" description="Low complexity" evidence="1">
    <location>
        <begin position="502"/>
        <end position="522"/>
    </location>
</feature>
<evidence type="ECO:0008006" key="4">
    <source>
        <dbReference type="Google" id="ProtNLM"/>
    </source>
</evidence>
<dbReference type="PANTHER" id="PTHR13594:SF1">
    <property type="entry name" value="CENTRIOLAR COILED-COIL PROTEIN OF 110 KDA"/>
    <property type="match status" value="1"/>
</dbReference>
<protein>
    <recommendedName>
        <fullName evidence="4">Rac guanyl-nucleotide exchange factor</fullName>
    </recommendedName>
</protein>
<dbReference type="AlphaFoldDB" id="A0AAE2D8C5"/>
<dbReference type="EMBL" id="JALJAT010000001">
    <property type="protein sequence ID" value="KAK4474999.1"/>
    <property type="molecule type" value="Genomic_DNA"/>
</dbReference>
<gene>
    <name evidence="2" type="ORF">MN116_000756</name>
</gene>
<proteinExistence type="predicted"/>